<dbReference type="EC" id="7.6.2.1" evidence="13"/>
<feature type="transmembrane region" description="Helical" evidence="13">
    <location>
        <begin position="281"/>
        <end position="305"/>
    </location>
</feature>
<comment type="similarity">
    <text evidence="13">Belongs to the cation transport ATPase (P-type) (TC 3.A.3) family. Type IV subfamily.</text>
</comment>
<organism evidence="16 17">
    <name type="scientific">Scyliorhinus torazame</name>
    <name type="common">Cloudy catshark</name>
    <name type="synonym">Catulus torazame</name>
    <dbReference type="NCBI Taxonomy" id="75743"/>
    <lineage>
        <taxon>Eukaryota</taxon>
        <taxon>Metazoa</taxon>
        <taxon>Chordata</taxon>
        <taxon>Craniata</taxon>
        <taxon>Vertebrata</taxon>
        <taxon>Chondrichthyes</taxon>
        <taxon>Elasmobranchii</taxon>
        <taxon>Galeomorphii</taxon>
        <taxon>Galeoidea</taxon>
        <taxon>Carcharhiniformes</taxon>
        <taxon>Scyliorhinidae</taxon>
        <taxon>Scyliorhinus</taxon>
    </lineage>
</organism>
<evidence type="ECO:0000313" key="17">
    <source>
        <dbReference type="Proteomes" id="UP000288216"/>
    </source>
</evidence>
<evidence type="ECO:0000259" key="15">
    <source>
        <dbReference type="Pfam" id="PF16212"/>
    </source>
</evidence>
<dbReference type="GO" id="GO:0000287">
    <property type="term" value="F:magnesium ion binding"/>
    <property type="evidence" value="ECO:0007669"/>
    <property type="project" value="UniProtKB-UniRule"/>
</dbReference>
<accession>A0A401P6S8</accession>
<evidence type="ECO:0000256" key="7">
    <source>
        <dbReference type="ARBA" id="ARBA00022967"/>
    </source>
</evidence>
<dbReference type="InterPro" id="IPR023299">
    <property type="entry name" value="ATPase_P-typ_cyto_dom_N"/>
</dbReference>
<feature type="binding site" evidence="11">
    <location>
        <position position="534"/>
    </location>
    <ligand>
        <name>ATP</name>
        <dbReference type="ChEBI" id="CHEBI:30616"/>
    </ligand>
</feature>
<feature type="binding site" evidence="11">
    <location>
        <position position="739"/>
    </location>
    <ligand>
        <name>ATP</name>
        <dbReference type="ChEBI" id="CHEBI:30616"/>
    </ligand>
</feature>
<dbReference type="Pfam" id="PF16212">
    <property type="entry name" value="PhoLip_ATPase_C"/>
    <property type="match status" value="1"/>
</dbReference>
<dbReference type="FunFam" id="3.40.50.1000:FF:000001">
    <property type="entry name" value="Phospholipid-transporting ATPase IC"/>
    <property type="match status" value="1"/>
</dbReference>
<gene>
    <name evidence="16" type="ORF">scyTo_0008283</name>
</gene>
<feature type="binding site" evidence="11">
    <location>
        <position position="670"/>
    </location>
    <ligand>
        <name>ATP</name>
        <dbReference type="ChEBI" id="CHEBI:30616"/>
    </ligand>
</feature>
<evidence type="ECO:0000256" key="8">
    <source>
        <dbReference type="ARBA" id="ARBA00022989"/>
    </source>
</evidence>
<dbReference type="OMA" id="NATECVI"/>
<dbReference type="SUPFAM" id="SSF81653">
    <property type="entry name" value="Calcium ATPase, transduction domain A"/>
    <property type="match status" value="1"/>
</dbReference>
<dbReference type="InterPro" id="IPR018303">
    <property type="entry name" value="ATPase_P-typ_P_site"/>
</dbReference>
<keyword evidence="17" id="KW-1185">Reference proteome</keyword>
<feature type="transmembrane region" description="Helical" evidence="13">
    <location>
        <begin position="991"/>
        <end position="1014"/>
    </location>
</feature>
<evidence type="ECO:0000256" key="10">
    <source>
        <dbReference type="PIRSR" id="PIRSR606539-1"/>
    </source>
</evidence>
<keyword evidence="8 13" id="KW-1133">Transmembrane helix</keyword>
<evidence type="ECO:0000256" key="5">
    <source>
        <dbReference type="ARBA" id="ARBA00022840"/>
    </source>
</evidence>
<keyword evidence="5 11" id="KW-0067">ATP-binding</keyword>
<dbReference type="SUPFAM" id="SSF81660">
    <property type="entry name" value="Metal cation-transporting ATPase, ATP-binding domain N"/>
    <property type="match status" value="1"/>
</dbReference>
<feature type="binding site" evidence="11">
    <location>
        <position position="493"/>
    </location>
    <ligand>
        <name>ATP</name>
        <dbReference type="ChEBI" id="CHEBI:30616"/>
    </ligand>
</feature>
<dbReference type="STRING" id="75743.A0A401P6S8"/>
<feature type="binding site" evidence="12">
    <location>
        <position position="396"/>
    </location>
    <ligand>
        <name>Mg(2+)</name>
        <dbReference type="ChEBI" id="CHEBI:18420"/>
    </ligand>
</feature>
<comment type="cofactor">
    <cofactor evidence="12">
        <name>Mg(2+)</name>
        <dbReference type="ChEBI" id="CHEBI:18420"/>
    </cofactor>
</comment>
<dbReference type="SUPFAM" id="SSF56784">
    <property type="entry name" value="HAD-like"/>
    <property type="match status" value="1"/>
</dbReference>
<keyword evidence="4 11" id="KW-0547">Nucleotide-binding</keyword>
<evidence type="ECO:0000256" key="2">
    <source>
        <dbReference type="ARBA" id="ARBA00022692"/>
    </source>
</evidence>
<dbReference type="EMBL" id="BFAA01003139">
    <property type="protein sequence ID" value="GCB68803.1"/>
    <property type="molecule type" value="Genomic_DNA"/>
</dbReference>
<dbReference type="Gene3D" id="3.40.1110.10">
    <property type="entry name" value="Calcium-transporting ATPase, cytoplasmic domain N"/>
    <property type="match status" value="1"/>
</dbReference>
<dbReference type="Proteomes" id="UP000288216">
    <property type="component" value="Unassembled WGS sequence"/>
</dbReference>
<feature type="transmembrane region" description="Helical" evidence="13">
    <location>
        <begin position="919"/>
        <end position="937"/>
    </location>
</feature>
<dbReference type="PANTHER" id="PTHR24092:SF78">
    <property type="entry name" value="PHOSPHOLIPID-TRANSPORTING ATPASE IK"/>
    <property type="match status" value="1"/>
</dbReference>
<dbReference type="Gene3D" id="3.40.50.1000">
    <property type="entry name" value="HAD superfamily/HAD-like"/>
    <property type="match status" value="1"/>
</dbReference>
<dbReference type="SUPFAM" id="SSF81665">
    <property type="entry name" value="Calcium ATPase, transmembrane domain M"/>
    <property type="match status" value="1"/>
</dbReference>
<feature type="compositionally biased region" description="Basic and acidic residues" evidence="14">
    <location>
        <begin position="1093"/>
        <end position="1103"/>
    </location>
</feature>
<feature type="domain" description="P-type ATPase C-terminal" evidence="15">
    <location>
        <begin position="766"/>
        <end position="1017"/>
    </location>
</feature>
<dbReference type="InterPro" id="IPR032630">
    <property type="entry name" value="P_typ_ATPase_c"/>
</dbReference>
<name>A0A401P6S8_SCYTO</name>
<keyword evidence="6 12" id="KW-0460">Magnesium</keyword>
<dbReference type="PROSITE" id="PS00154">
    <property type="entry name" value="ATPASE_E1_E2"/>
    <property type="match status" value="1"/>
</dbReference>
<feature type="binding site" evidence="11">
    <location>
        <position position="590"/>
    </location>
    <ligand>
        <name>ATP</name>
        <dbReference type="ChEBI" id="CHEBI:30616"/>
    </ligand>
</feature>
<evidence type="ECO:0000256" key="14">
    <source>
        <dbReference type="SAM" id="MobiDB-lite"/>
    </source>
</evidence>
<dbReference type="OrthoDB" id="377733at2759"/>
<feature type="binding site" evidence="11">
    <location>
        <position position="557"/>
    </location>
    <ligand>
        <name>ATP</name>
        <dbReference type="ChEBI" id="CHEBI:30616"/>
    </ligand>
</feature>
<feature type="transmembrane region" description="Helical" evidence="13">
    <location>
        <begin position="949"/>
        <end position="971"/>
    </location>
</feature>
<keyword evidence="3 12" id="KW-0479">Metal-binding</keyword>
<dbReference type="Gene3D" id="2.70.150.10">
    <property type="entry name" value="Calcium-transporting ATPase, cytoplasmic transduction domain A"/>
    <property type="match status" value="1"/>
</dbReference>
<feature type="region of interest" description="Disordered" evidence="14">
    <location>
        <begin position="1074"/>
        <end position="1103"/>
    </location>
</feature>
<dbReference type="InterPro" id="IPR023298">
    <property type="entry name" value="ATPase_P-typ_TM_dom_sf"/>
</dbReference>
<dbReference type="GO" id="GO:0005802">
    <property type="term" value="C:trans-Golgi network"/>
    <property type="evidence" value="ECO:0007669"/>
    <property type="project" value="TreeGrafter"/>
</dbReference>
<dbReference type="GO" id="GO:0005886">
    <property type="term" value="C:plasma membrane"/>
    <property type="evidence" value="ECO:0007669"/>
    <property type="project" value="TreeGrafter"/>
</dbReference>
<dbReference type="AlphaFoldDB" id="A0A401P6S8"/>
<comment type="catalytic activity">
    <reaction evidence="13">
        <text>ATP + H2O + phospholipidSide 1 = ADP + phosphate + phospholipidSide 2.</text>
        <dbReference type="EC" id="7.6.2.1"/>
    </reaction>
</comment>
<feature type="binding site" evidence="11">
    <location>
        <position position="671"/>
    </location>
    <ligand>
        <name>ATP</name>
        <dbReference type="ChEBI" id="CHEBI:30616"/>
    </ligand>
</feature>
<feature type="active site" description="4-aspartylphosphate intermediate" evidence="10">
    <location>
        <position position="396"/>
    </location>
</feature>
<dbReference type="GO" id="GO:0045332">
    <property type="term" value="P:phospholipid translocation"/>
    <property type="evidence" value="ECO:0007669"/>
    <property type="project" value="TreeGrafter"/>
</dbReference>
<keyword evidence="7 13" id="KW-1278">Translocase</keyword>
<feature type="binding site" evidence="11">
    <location>
        <position position="397"/>
    </location>
    <ligand>
        <name>ATP</name>
        <dbReference type="ChEBI" id="CHEBI:30616"/>
    </ligand>
</feature>
<evidence type="ECO:0000256" key="13">
    <source>
        <dbReference type="RuleBase" id="RU362033"/>
    </source>
</evidence>
<dbReference type="InterPro" id="IPR023214">
    <property type="entry name" value="HAD_sf"/>
</dbReference>
<dbReference type="GO" id="GO:0140326">
    <property type="term" value="F:ATPase-coupled intramembrane lipid transporter activity"/>
    <property type="evidence" value="ECO:0007669"/>
    <property type="project" value="UniProtKB-EC"/>
</dbReference>
<evidence type="ECO:0000256" key="12">
    <source>
        <dbReference type="PIRSR" id="PIRSR606539-3"/>
    </source>
</evidence>
<keyword evidence="2 13" id="KW-0812">Transmembrane</keyword>
<dbReference type="PANTHER" id="PTHR24092">
    <property type="entry name" value="PROBABLE PHOSPHOLIPID-TRANSPORTING ATPASE"/>
    <property type="match status" value="1"/>
</dbReference>
<dbReference type="GO" id="GO:0007030">
    <property type="term" value="P:Golgi organization"/>
    <property type="evidence" value="ECO:0007669"/>
    <property type="project" value="TreeGrafter"/>
</dbReference>
<comment type="caution">
    <text evidence="16">The sequence shown here is derived from an EMBL/GenBank/DDBJ whole genome shotgun (WGS) entry which is preliminary data.</text>
</comment>
<dbReference type="NCBIfam" id="TIGR01652">
    <property type="entry name" value="ATPase-Plipid"/>
    <property type="match status" value="1"/>
</dbReference>
<evidence type="ECO:0000313" key="16">
    <source>
        <dbReference type="EMBL" id="GCB68803.1"/>
    </source>
</evidence>
<comment type="subcellular location">
    <subcellularLocation>
        <location evidence="1 13">Membrane</location>
        <topology evidence="1 13">Multi-pass membrane protein</topology>
    </subcellularLocation>
</comment>
<dbReference type="GO" id="GO:0005524">
    <property type="term" value="F:ATP binding"/>
    <property type="evidence" value="ECO:0007669"/>
    <property type="project" value="UniProtKB-UniRule"/>
</dbReference>
<dbReference type="Pfam" id="PF13246">
    <property type="entry name" value="Cation_ATPase"/>
    <property type="match status" value="1"/>
</dbReference>
<evidence type="ECO:0000256" key="9">
    <source>
        <dbReference type="ARBA" id="ARBA00023136"/>
    </source>
</evidence>
<keyword evidence="9 13" id="KW-0472">Membrane</keyword>
<dbReference type="InterPro" id="IPR008250">
    <property type="entry name" value="ATPase_P-typ_transduc_dom_A_sf"/>
</dbReference>
<protein>
    <recommendedName>
        <fullName evidence="13">Phospholipid-transporting ATPase</fullName>
        <ecNumber evidence="13">7.6.2.1</ecNumber>
    </recommendedName>
</protein>
<evidence type="ECO:0000256" key="4">
    <source>
        <dbReference type="ARBA" id="ARBA00022741"/>
    </source>
</evidence>
<feature type="transmembrane region" description="Helical" evidence="13">
    <location>
        <begin position="838"/>
        <end position="858"/>
    </location>
</feature>
<feature type="transmembrane region" description="Helical" evidence="13">
    <location>
        <begin position="879"/>
        <end position="899"/>
    </location>
</feature>
<reference evidence="16 17" key="1">
    <citation type="journal article" date="2018" name="Nat. Ecol. Evol.">
        <title>Shark genomes provide insights into elasmobranch evolution and the origin of vertebrates.</title>
        <authorList>
            <person name="Hara Y"/>
            <person name="Yamaguchi K"/>
            <person name="Onimaru K"/>
            <person name="Kadota M"/>
            <person name="Koyanagi M"/>
            <person name="Keeley SD"/>
            <person name="Tatsumi K"/>
            <person name="Tanaka K"/>
            <person name="Motone F"/>
            <person name="Kageyama Y"/>
            <person name="Nozu R"/>
            <person name="Adachi N"/>
            <person name="Nishimura O"/>
            <person name="Nakagawa R"/>
            <person name="Tanegashima C"/>
            <person name="Kiyatake I"/>
            <person name="Matsumoto R"/>
            <person name="Murakumo K"/>
            <person name="Nishida K"/>
            <person name="Terakita A"/>
            <person name="Kuratani S"/>
            <person name="Sato K"/>
            <person name="Hyodo S Kuraku.S."/>
        </authorList>
    </citation>
    <scope>NUCLEOTIDE SEQUENCE [LARGE SCALE GENOMIC DNA]</scope>
</reference>
<feature type="transmembrane region" description="Helical" evidence="13">
    <location>
        <begin position="797"/>
        <end position="818"/>
    </location>
</feature>
<feature type="transmembrane region" description="Helical" evidence="13">
    <location>
        <begin position="331"/>
        <end position="350"/>
    </location>
</feature>
<feature type="binding site" evidence="12">
    <location>
        <position position="398"/>
    </location>
    <ligand>
        <name>Mg(2+)</name>
        <dbReference type="ChEBI" id="CHEBI:18420"/>
    </ligand>
</feature>
<evidence type="ECO:0000256" key="1">
    <source>
        <dbReference type="ARBA" id="ARBA00004141"/>
    </source>
</evidence>
<feature type="compositionally biased region" description="Polar residues" evidence="14">
    <location>
        <begin position="1081"/>
        <end position="1090"/>
    </location>
</feature>
<proteinExistence type="inferred from homology"/>
<dbReference type="InterPro" id="IPR006539">
    <property type="entry name" value="P-type_ATPase_IV"/>
</dbReference>
<evidence type="ECO:0000256" key="3">
    <source>
        <dbReference type="ARBA" id="ARBA00022723"/>
    </source>
</evidence>
<dbReference type="InterPro" id="IPR036412">
    <property type="entry name" value="HAD-like_sf"/>
</dbReference>
<evidence type="ECO:0000256" key="11">
    <source>
        <dbReference type="PIRSR" id="PIRSR606539-2"/>
    </source>
</evidence>
<feature type="binding site" evidence="11">
    <location>
        <position position="396"/>
    </location>
    <ligand>
        <name>ATP</name>
        <dbReference type="ChEBI" id="CHEBI:30616"/>
    </ligand>
</feature>
<evidence type="ECO:0000256" key="6">
    <source>
        <dbReference type="ARBA" id="ARBA00022842"/>
    </source>
</evidence>
<sequence length="1103" mass="124521">MVQRLTQGRTHCKANAWEHSLSVRLITSEIPRQGEEEGNKRWLSGLESTQSPYHLILYRQFVFHQSMLHFNSAVPAIATLPWYTTMIPLTFVLGITAVKDISDDIARHKSDREINNRPCDVLVGKSITVAKWRELQVGDVVCLKKDDFVPADLFLLSSSEPNSLCYVETAEIDGETNLKYRQALSVTHKEVNTMDQLAQFNGRIICEKPNCDLHSFTGTLFWKNQEFSLGNEQILLRGCRIRNTEKCYGVVLFAGVDTKIMKNSGKYILKRTRIEHLMNRVVLLILLILAGLAFCLAVGGAIWGVKFEKKVPYFDLVPDAFSPGYEGFLSFWGYVIILNSILPMSLYVTFELLHIAQSFFINWDMKMYCVERDCPAKARTTTLNEELGQIKYIFSDKTGTLTQNIMAFKKCSVSGQIYGNQFGDVNRAKVVDFSWNTFADGKLTFHDSSLVELIRSGGDPGVHEFFKLLAVCHTVMVEAKDGQLAYQAASPDEEALVTAARNFGYVFLSRTQDTITISELGVQRTYTVLAILDFNSCRKRMSVILEDSEGKIKLYSKGADAVIYERLCPNCPHKESTQMALDYFAAQTLRTLCLAYKEVDESYFKDWNQRQHKASVVLQNRGRLLEELYEEIETDLVLIGATAIEDKLQDGVPETIQNLKEADIKIWVLTGDKKETAVNIGYSCKLLSDRMVLFDGHDISKTLEKLQKDNYTYKENNIATISGAISNSEQPDMLSCSNKALIITGSFLVSAHIGVGISGQEGTQAVLSSDYSLAQFRYLERLLLVHGRWSYLRICKFLRYFLYKTFAFSFVQIWFAFFSGFSGLSVFEKWCISFYKVAYSWLPVLLVGVLDQDVGDYLSIKHPKLYKIGQRNELFNYRIFLIILFHGLLSSLVFFFIPYGAFLEIAGKDGTAVSDYQSLSTTIGTAVVLSVNVEVMLEISYWTIPSTLSIIISLGLYFCLTFLTQSSFLSQLKPDMFQFQGAALNIFRQPYVWLTILLTVAVNFIPSITIRLICGVFSSKGVGRATYEDLNKGQQISNNKANHFNRDSSHRRSAYAFSQDKGYADLITSGASIRKKRPASGANTNSNAQSMPEGEKGVLQERL</sequence>
<feature type="binding site" evidence="11">
    <location>
        <position position="398"/>
    </location>
    <ligand>
        <name>ATP</name>
        <dbReference type="ChEBI" id="CHEBI:30616"/>
    </ligand>
</feature>
<feature type="binding site" evidence="11">
    <location>
        <position position="672"/>
    </location>
    <ligand>
        <name>ATP</name>
        <dbReference type="ChEBI" id="CHEBI:30616"/>
    </ligand>
</feature>